<sequence length="467" mass="52116">MKVIIVGAHGEAKELINRISSGWSISVVDIDQDKLRNFTTNRQIEKIQGDGTSALVLRKAGLDQATAVVTLTVDDEVNLEILKIAKQSNILRLSSVINQSVNLNKYKEMDVEVVEPNILLARRFEHILEPRRVVSQAFAGGRAEAIEIEISSDSPVRGKTLREIGSDYYIVGALLRKGKVIIPHGDTEIETGDLVTIVLQSGAFSNVINLFSGSESRFPLEFGKDVFVILENENNLKNLSESEFYIRNTKATSLQLLTKEDLFENNLETTQETLKAVLKDQEFNTTYKSKISNKDIDKFMNDNSVGTIFYPIEETTSRAKIRYMLNIASKTNTPILFSRSTYPYKTIGLLINSNFDENSSNSIAFDLASAMSANLVAININQPKFLQQDNEKQLAGTLEKLQDLALSHEVQLDIETHEGNEAKIFSEQTSKFDLSIVSSSATQTWQGRKIVEFVSKNSKCSVLYIPG</sequence>
<dbReference type="Pfam" id="PF02254">
    <property type="entry name" value="TrkA_N"/>
    <property type="match status" value="1"/>
</dbReference>
<dbReference type="EMBL" id="KC811126">
    <property type="protein sequence ID" value="AGQ19248.1"/>
    <property type="molecule type" value="Genomic_DNA"/>
</dbReference>
<dbReference type="InterPro" id="IPR006037">
    <property type="entry name" value="RCK_C"/>
</dbReference>
<organism evidence="4">
    <name type="scientific">Candidatus Actinomarina minuta</name>
    <dbReference type="NCBI Taxonomy" id="1389454"/>
    <lineage>
        <taxon>Bacteria</taxon>
        <taxon>Bacillati</taxon>
        <taxon>Actinomycetota</taxon>
        <taxon>Actinomycetes</taxon>
        <taxon>Candidatus Actinomarinidae</taxon>
        <taxon>Candidatus Actinomarinales</taxon>
        <taxon>Candidatus Actinomarineae</taxon>
        <taxon>Candidatus Actinomarinaceae</taxon>
        <taxon>Candidatus Actinomarina</taxon>
    </lineage>
</organism>
<protein>
    <submittedName>
        <fullName evidence="4">MedDCM-OCT-S31-C51-cds20</fullName>
    </submittedName>
</protein>
<evidence type="ECO:0000256" key="1">
    <source>
        <dbReference type="ARBA" id="ARBA00022448"/>
    </source>
</evidence>
<keyword evidence="2" id="KW-0406">Ion transport</keyword>
<dbReference type="Pfam" id="PF02080">
    <property type="entry name" value="TrkA_C"/>
    <property type="match status" value="1"/>
</dbReference>
<evidence type="ECO:0000259" key="3">
    <source>
        <dbReference type="PROSITE" id="PS51202"/>
    </source>
</evidence>
<dbReference type="Gene3D" id="3.30.70.1450">
    <property type="entry name" value="Regulator of K+ conductance, C-terminal domain"/>
    <property type="match status" value="1"/>
</dbReference>
<proteinExistence type="predicted"/>
<dbReference type="InterPro" id="IPR003148">
    <property type="entry name" value="RCK_N"/>
</dbReference>
<dbReference type="Gene3D" id="3.40.50.720">
    <property type="entry name" value="NAD(P)-binding Rossmann-like Domain"/>
    <property type="match status" value="1"/>
</dbReference>
<dbReference type="PROSITE" id="PS51202">
    <property type="entry name" value="RCK_C"/>
    <property type="match status" value="1"/>
</dbReference>
<dbReference type="InterPro" id="IPR036291">
    <property type="entry name" value="NAD(P)-bd_dom_sf"/>
</dbReference>
<reference evidence="4" key="1">
    <citation type="journal article" date="2013" name="Sci. Rep.">
        <title>Metagenomics uncovers a new group of low GC and ultra-small marine Actinobacteria.</title>
        <authorList>
            <person name="Ghai R."/>
            <person name="Mizuno C.M."/>
            <person name="Picazo A."/>
            <person name="Camacho A."/>
            <person name="Rodriguez-Valera F."/>
        </authorList>
    </citation>
    <scope>NUCLEOTIDE SEQUENCE</scope>
</reference>
<dbReference type="SUPFAM" id="SSF116726">
    <property type="entry name" value="TrkA C-terminal domain-like"/>
    <property type="match status" value="1"/>
</dbReference>
<keyword evidence="1" id="KW-0813">Transport</keyword>
<dbReference type="PANTHER" id="PTHR43833">
    <property type="entry name" value="POTASSIUM CHANNEL PROTEIN 2-RELATED-RELATED"/>
    <property type="match status" value="1"/>
</dbReference>
<dbReference type="InterPro" id="IPR036721">
    <property type="entry name" value="RCK_C_sf"/>
</dbReference>
<evidence type="ECO:0000313" key="4">
    <source>
        <dbReference type="EMBL" id="AGQ19248.1"/>
    </source>
</evidence>
<dbReference type="GO" id="GO:0006813">
    <property type="term" value="P:potassium ion transport"/>
    <property type="evidence" value="ECO:0007669"/>
    <property type="project" value="InterPro"/>
</dbReference>
<dbReference type="PANTHER" id="PTHR43833:SF5">
    <property type="entry name" value="TRK SYSTEM POTASSIUM UPTAKE PROTEIN TRKA"/>
    <property type="match status" value="1"/>
</dbReference>
<dbReference type="InterPro" id="IPR050721">
    <property type="entry name" value="Trk_Ktr_HKT_K-transport"/>
</dbReference>
<dbReference type="SUPFAM" id="SSF51735">
    <property type="entry name" value="NAD(P)-binding Rossmann-fold domains"/>
    <property type="match status" value="1"/>
</dbReference>
<dbReference type="AlphaFoldDB" id="S5DP01"/>
<dbReference type="GO" id="GO:0008324">
    <property type="term" value="F:monoatomic cation transmembrane transporter activity"/>
    <property type="evidence" value="ECO:0007669"/>
    <property type="project" value="InterPro"/>
</dbReference>
<feature type="domain" description="RCK C-terminal" evidence="3">
    <location>
        <begin position="133"/>
        <end position="213"/>
    </location>
</feature>
<name>S5DP01_9ACTN</name>
<accession>S5DP01</accession>
<evidence type="ECO:0000256" key="2">
    <source>
        <dbReference type="ARBA" id="ARBA00023065"/>
    </source>
</evidence>